<gene>
    <name evidence="5" type="ORF">MAA8898_05098</name>
</gene>
<keyword evidence="3" id="KW-0804">Transcription</keyword>
<evidence type="ECO:0000256" key="1">
    <source>
        <dbReference type="ARBA" id="ARBA00023015"/>
    </source>
</evidence>
<accession>A0A238L9A2</accession>
<name>A0A238L9A2_9RHOB</name>
<sequence length="172" mass="18642">MVFESCTTHSIRILTISMQADQHRFHGLTHSADLVEADLRRRLAPLGLQHRQARVIEAMARLGPVSQADLAAEFGITPASMSTMTDRLLAAGYISRAPDPASRRQNVLDLTEKGRAMLAGIEAAWAEVDAAIETVLGDDADRFFDLARRLRNGLGGAVPGARGQRARSAANR</sequence>
<dbReference type="PROSITE" id="PS50995">
    <property type="entry name" value="HTH_MARR_2"/>
    <property type="match status" value="1"/>
</dbReference>
<dbReference type="AlphaFoldDB" id="A0A238L9A2"/>
<dbReference type="InterPro" id="IPR036388">
    <property type="entry name" value="WH-like_DNA-bd_sf"/>
</dbReference>
<keyword evidence="2 5" id="KW-0238">DNA-binding</keyword>
<dbReference type="PROSITE" id="PS01117">
    <property type="entry name" value="HTH_MARR_1"/>
    <property type="match status" value="1"/>
</dbReference>
<evidence type="ECO:0000256" key="2">
    <source>
        <dbReference type="ARBA" id="ARBA00023125"/>
    </source>
</evidence>
<dbReference type="InterPro" id="IPR039422">
    <property type="entry name" value="MarR/SlyA-like"/>
</dbReference>
<dbReference type="PANTHER" id="PTHR33164:SF43">
    <property type="entry name" value="HTH-TYPE TRANSCRIPTIONAL REPRESSOR YETL"/>
    <property type="match status" value="1"/>
</dbReference>
<reference evidence="5 6" key="1">
    <citation type="submission" date="2017-05" db="EMBL/GenBank/DDBJ databases">
        <authorList>
            <person name="Song R."/>
            <person name="Chenine A.L."/>
            <person name="Ruprecht R.M."/>
        </authorList>
    </citation>
    <scope>NUCLEOTIDE SEQUENCE [LARGE SCALE GENOMIC DNA]</scope>
    <source>
        <strain evidence="5 6">CECT 8898</strain>
    </source>
</reference>
<dbReference type="SMART" id="SM00347">
    <property type="entry name" value="HTH_MARR"/>
    <property type="match status" value="1"/>
</dbReference>
<protein>
    <submittedName>
        <fullName evidence="5">DNA-binding transcriptional repressor MarR</fullName>
    </submittedName>
</protein>
<dbReference type="EMBL" id="FXYF01000033">
    <property type="protein sequence ID" value="SMX50896.1"/>
    <property type="molecule type" value="Genomic_DNA"/>
</dbReference>
<evidence type="ECO:0000256" key="3">
    <source>
        <dbReference type="ARBA" id="ARBA00023163"/>
    </source>
</evidence>
<dbReference type="OrthoDB" id="2287011at2"/>
<dbReference type="Proteomes" id="UP000207598">
    <property type="component" value="Unassembled WGS sequence"/>
</dbReference>
<evidence type="ECO:0000313" key="5">
    <source>
        <dbReference type="EMBL" id="SMX50896.1"/>
    </source>
</evidence>
<dbReference type="GO" id="GO:0003700">
    <property type="term" value="F:DNA-binding transcription factor activity"/>
    <property type="evidence" value="ECO:0007669"/>
    <property type="project" value="InterPro"/>
</dbReference>
<dbReference type="InterPro" id="IPR000835">
    <property type="entry name" value="HTH_MarR-typ"/>
</dbReference>
<feature type="domain" description="HTH marR-type" evidence="4">
    <location>
        <begin position="21"/>
        <end position="152"/>
    </location>
</feature>
<dbReference type="Pfam" id="PF12802">
    <property type="entry name" value="MarR_2"/>
    <property type="match status" value="1"/>
</dbReference>
<dbReference type="SUPFAM" id="SSF46785">
    <property type="entry name" value="Winged helix' DNA-binding domain"/>
    <property type="match status" value="1"/>
</dbReference>
<dbReference type="GO" id="GO:0006950">
    <property type="term" value="P:response to stress"/>
    <property type="evidence" value="ECO:0007669"/>
    <property type="project" value="TreeGrafter"/>
</dbReference>
<dbReference type="Gene3D" id="1.10.10.10">
    <property type="entry name" value="Winged helix-like DNA-binding domain superfamily/Winged helix DNA-binding domain"/>
    <property type="match status" value="1"/>
</dbReference>
<dbReference type="GO" id="GO:0003677">
    <property type="term" value="F:DNA binding"/>
    <property type="evidence" value="ECO:0007669"/>
    <property type="project" value="UniProtKB-KW"/>
</dbReference>
<evidence type="ECO:0000313" key="6">
    <source>
        <dbReference type="Proteomes" id="UP000207598"/>
    </source>
</evidence>
<dbReference type="InterPro" id="IPR036390">
    <property type="entry name" value="WH_DNA-bd_sf"/>
</dbReference>
<keyword evidence="1" id="KW-0805">Transcription regulation</keyword>
<dbReference type="InterPro" id="IPR023187">
    <property type="entry name" value="Tscrpt_reg_MarR-type_CS"/>
</dbReference>
<organism evidence="5 6">
    <name type="scientific">Maliponia aquimaris</name>
    <dbReference type="NCBI Taxonomy" id="1673631"/>
    <lineage>
        <taxon>Bacteria</taxon>
        <taxon>Pseudomonadati</taxon>
        <taxon>Pseudomonadota</taxon>
        <taxon>Alphaproteobacteria</taxon>
        <taxon>Rhodobacterales</taxon>
        <taxon>Paracoccaceae</taxon>
        <taxon>Maliponia</taxon>
    </lineage>
</organism>
<dbReference type="PANTHER" id="PTHR33164">
    <property type="entry name" value="TRANSCRIPTIONAL REGULATOR, MARR FAMILY"/>
    <property type="match status" value="1"/>
</dbReference>
<proteinExistence type="predicted"/>
<evidence type="ECO:0000259" key="4">
    <source>
        <dbReference type="PROSITE" id="PS50995"/>
    </source>
</evidence>
<dbReference type="PRINTS" id="PR00598">
    <property type="entry name" value="HTHMARR"/>
</dbReference>
<keyword evidence="6" id="KW-1185">Reference proteome</keyword>